<dbReference type="InterPro" id="IPR047217">
    <property type="entry name" value="S49_SppA_67K_type_N"/>
</dbReference>
<evidence type="ECO:0000256" key="2">
    <source>
        <dbReference type="ARBA" id="ARBA00008683"/>
    </source>
</evidence>
<dbReference type="OrthoDB" id="9764363at2"/>
<dbReference type="PIRSF" id="PIRSF001217">
    <property type="entry name" value="Protease_4_SppA"/>
    <property type="match status" value="1"/>
</dbReference>
<evidence type="ECO:0000259" key="9">
    <source>
        <dbReference type="Pfam" id="PF01343"/>
    </source>
</evidence>
<dbReference type="InterPro" id="IPR002142">
    <property type="entry name" value="Peptidase_S49"/>
</dbReference>
<evidence type="ECO:0000256" key="1">
    <source>
        <dbReference type="ARBA" id="ARBA00004370"/>
    </source>
</evidence>
<comment type="similarity">
    <text evidence="2 7">Belongs to the peptidase S49 family.</text>
</comment>
<protein>
    <recommendedName>
        <fullName evidence="7">Protease 4</fullName>
        <ecNumber evidence="7">3.4.21.-</ecNumber>
    </recommendedName>
    <alternativeName>
        <fullName evidence="7">Endopeptidase IV</fullName>
    </alternativeName>
    <alternativeName>
        <fullName evidence="7">Protease IV</fullName>
    </alternativeName>
    <alternativeName>
        <fullName evidence="7">Signal peptide peptidase</fullName>
    </alternativeName>
</protein>
<dbReference type="NCBIfam" id="TIGR00705">
    <property type="entry name" value="SppA_67K"/>
    <property type="match status" value="1"/>
</dbReference>
<keyword evidence="7" id="KW-1003">Cell membrane</keyword>
<dbReference type="PANTHER" id="PTHR33209">
    <property type="entry name" value="PROTEASE 4"/>
    <property type="match status" value="1"/>
</dbReference>
<dbReference type="RefSeq" id="WP_039715951.1">
    <property type="nucleotide sequence ID" value="NZ_JTJC03000005.1"/>
</dbReference>
<keyword evidence="7" id="KW-0997">Cell inner membrane</keyword>
<accession>A0A9X5I6K5</accession>
<dbReference type="EMBL" id="JTJC03000005">
    <property type="protein sequence ID" value="NHC36632.1"/>
    <property type="molecule type" value="Genomic_DNA"/>
</dbReference>
<feature type="domain" description="Peptidase S49" evidence="9">
    <location>
        <begin position="134"/>
        <end position="285"/>
    </location>
</feature>
<dbReference type="EC" id="3.4.21.-" evidence="7"/>
<dbReference type="PANTHER" id="PTHR33209:SF1">
    <property type="entry name" value="PEPTIDASE S49 DOMAIN-CONTAINING PROTEIN"/>
    <property type="match status" value="1"/>
</dbReference>
<dbReference type="CDD" id="cd07018">
    <property type="entry name" value="S49_SppA_67K_type"/>
    <property type="match status" value="1"/>
</dbReference>
<feature type="domain" description="Peptidase S49" evidence="9">
    <location>
        <begin position="385"/>
        <end position="535"/>
    </location>
</feature>
<evidence type="ECO:0000313" key="10">
    <source>
        <dbReference type="EMBL" id="NHC36632.1"/>
    </source>
</evidence>
<dbReference type="Pfam" id="PF01343">
    <property type="entry name" value="Peptidase_S49"/>
    <property type="match status" value="2"/>
</dbReference>
<proteinExistence type="inferred from homology"/>
<dbReference type="GO" id="GO:0006465">
    <property type="term" value="P:signal peptide processing"/>
    <property type="evidence" value="ECO:0007669"/>
    <property type="project" value="InterPro"/>
</dbReference>
<dbReference type="Gene3D" id="3.90.226.10">
    <property type="entry name" value="2-enoyl-CoA Hydratase, Chain A, domain 1"/>
    <property type="match status" value="3"/>
</dbReference>
<gene>
    <name evidence="10" type="primary">sppA</name>
    <name evidence="10" type="ORF">QH73_0018620</name>
</gene>
<dbReference type="GO" id="GO:0005886">
    <property type="term" value="C:plasma membrane"/>
    <property type="evidence" value="ECO:0007669"/>
    <property type="project" value="UniProtKB-SubCell"/>
</dbReference>
<evidence type="ECO:0000256" key="8">
    <source>
        <dbReference type="PIRSR" id="PIRSR001217-1"/>
    </source>
</evidence>
<comment type="caution">
    <text evidence="10">The sequence shown here is derived from an EMBL/GenBank/DDBJ whole genome shotgun (WGS) entry which is preliminary data.</text>
</comment>
<reference evidence="10 11" key="1">
    <citation type="journal article" date="2015" name="Genome Announc.">
        <title>Draft Genome Sequence of the Terrestrial Cyanobacterium Scytonema millei VB511283, Isolated from Eastern India.</title>
        <authorList>
            <person name="Sen D."/>
            <person name="Chandrababunaidu M.M."/>
            <person name="Singh D."/>
            <person name="Sanghi N."/>
            <person name="Ghorai A."/>
            <person name="Mishra G.P."/>
            <person name="Madduluri M."/>
            <person name="Adhikary S.P."/>
            <person name="Tripathy S."/>
        </authorList>
    </citation>
    <scope>NUCLEOTIDE SEQUENCE [LARGE SCALE GENOMIC DNA]</scope>
    <source>
        <strain evidence="10 11">VB511283</strain>
    </source>
</reference>
<evidence type="ECO:0000256" key="7">
    <source>
        <dbReference type="PIRNR" id="PIRNR001217"/>
    </source>
</evidence>
<evidence type="ECO:0000256" key="4">
    <source>
        <dbReference type="ARBA" id="ARBA00022801"/>
    </source>
</evidence>
<dbReference type="GO" id="GO:0008236">
    <property type="term" value="F:serine-type peptidase activity"/>
    <property type="evidence" value="ECO:0007669"/>
    <property type="project" value="UniProtKB-KW"/>
</dbReference>
<evidence type="ECO:0000313" key="11">
    <source>
        <dbReference type="Proteomes" id="UP000031532"/>
    </source>
</evidence>
<dbReference type="NCBIfam" id="TIGR00706">
    <property type="entry name" value="SppA_dom"/>
    <property type="match status" value="1"/>
</dbReference>
<dbReference type="InterPro" id="IPR047272">
    <property type="entry name" value="S49_SppA_C"/>
</dbReference>
<dbReference type="InterPro" id="IPR029045">
    <property type="entry name" value="ClpP/crotonase-like_dom_sf"/>
</dbReference>
<dbReference type="InterPro" id="IPR004634">
    <property type="entry name" value="Pept_S49_pIV"/>
</dbReference>
<evidence type="ECO:0000256" key="5">
    <source>
        <dbReference type="ARBA" id="ARBA00022825"/>
    </source>
</evidence>
<dbReference type="SUPFAM" id="SSF52096">
    <property type="entry name" value="ClpP/crotonase"/>
    <property type="match status" value="2"/>
</dbReference>
<dbReference type="CDD" id="cd07023">
    <property type="entry name" value="S49_Sppa_N_C"/>
    <property type="match status" value="1"/>
</dbReference>
<organism evidence="10 11">
    <name type="scientific">Scytonema millei VB511283</name>
    <dbReference type="NCBI Taxonomy" id="1245923"/>
    <lineage>
        <taxon>Bacteria</taxon>
        <taxon>Bacillati</taxon>
        <taxon>Cyanobacteriota</taxon>
        <taxon>Cyanophyceae</taxon>
        <taxon>Nostocales</taxon>
        <taxon>Scytonemataceae</taxon>
        <taxon>Scytonema</taxon>
    </lineage>
</organism>
<dbReference type="Proteomes" id="UP000031532">
    <property type="component" value="Unassembled WGS sequence"/>
</dbReference>
<evidence type="ECO:0000256" key="3">
    <source>
        <dbReference type="ARBA" id="ARBA00022670"/>
    </source>
</evidence>
<feature type="active site" description="Proton donor/acceptor" evidence="8">
    <location>
        <position position="202"/>
    </location>
</feature>
<comment type="subcellular location">
    <subcellularLocation>
        <location evidence="7">Cell inner membrane</location>
    </subcellularLocation>
    <subcellularLocation>
        <location evidence="1">Membrane</location>
    </subcellularLocation>
</comment>
<keyword evidence="5" id="KW-0720">Serine protease</keyword>
<keyword evidence="6 7" id="KW-0472">Membrane</keyword>
<sequence length="615" mass="66648">MRNFLKQTFASAIGTLLGLLLFFGLSISGMLVILVALAAQDNEPQVKDRSVLVYDLSLNITDAPRNSSTSALIQNALSGESNRTIALRTVLDTLEKARRDPKIIGIYLDGSNGAEDGSSGYAKFKEVRGALEKFRAAGKKIIAYSSSWGEKEYYLSSVADTVVLNPLGAMEINGLGASTPFLTGALEKFGVGIQVIRVGKFKAAVEPLIRKNLSPENRQQTEKLLNDLWGEWRAAVGQSRKISPNQLQAIADGQGFLLAETAQKQGLVDKVDYFDRVLAQLKQLTGEEKENKTFRQISLSAYAGVSGKALGVERNSENKVAIVYAEGDIVDGQGEAGQVGGDRFARIFRQLRQNPNVKAVVLRVNSPGGSATASEIIQREIRLTREAKKPVVVSMGDVAASGGYWIVTDANRIFAEPNTITGSIGVFGLLPNFQKLANNNGVTWDVVKTGKYADSQTVSRPKSPAELAVYQRAVDRIYSTFLSKVVEGRDLPQQKVEEIAQGRVWSGVSAKQIGLVDEIGGLDAAIDYATKQAKLGDDWEVAEYPETRSLEERLFGQVSDGVRTALGHNTAANQLALPAPIAVEVAKMRDELAILQAMNDPLGVYARLPFNLKIE</sequence>
<keyword evidence="3 7" id="KW-0645">Protease</keyword>
<dbReference type="InterPro" id="IPR004635">
    <property type="entry name" value="Pept_S49_SppA"/>
</dbReference>
<keyword evidence="4 7" id="KW-0378">Hydrolase</keyword>
<evidence type="ECO:0000256" key="6">
    <source>
        <dbReference type="ARBA" id="ARBA00023136"/>
    </source>
</evidence>
<dbReference type="Gene3D" id="6.20.330.10">
    <property type="match status" value="1"/>
</dbReference>
<name>A0A9X5I6K5_9CYAN</name>
<dbReference type="AlphaFoldDB" id="A0A9X5I6K5"/>
<feature type="active site" description="Nucleophile" evidence="8">
    <location>
        <position position="401"/>
    </location>
</feature>
<keyword evidence="11" id="KW-1185">Reference proteome</keyword>